<feature type="compositionally biased region" description="Polar residues" evidence="1">
    <location>
        <begin position="36"/>
        <end position="46"/>
    </location>
</feature>
<dbReference type="EMBL" id="CP003504">
    <property type="protein sequence ID" value="AFM70856.1"/>
    <property type="molecule type" value="Genomic_DNA"/>
</dbReference>
<name>I6T7R6_ENTHA</name>
<sequence length="46" mass="5505">MNEYLENLRINKVFIRTYVLLHLKKKSPKANHQKNKNTGQSIKYCV</sequence>
<dbReference type="AlphaFoldDB" id="I6T7R6"/>
<gene>
    <name evidence="2" type="ordered locus">EHR_09765</name>
</gene>
<reference evidence="2 3" key="1">
    <citation type="journal article" date="2012" name="J. Bacteriol.">
        <title>Genome sequence of Enterococcus hirae (Streptococcus faecalis) ATCC 9790, a model organism for the study of ion transport, bioenergetics, and copper homeostasis.</title>
        <authorList>
            <person name="Gaechter T."/>
            <person name="Wunderlin C."/>
            <person name="Schmidheini T."/>
            <person name="Solioz M."/>
        </authorList>
    </citation>
    <scope>NUCLEOTIDE SEQUENCE [LARGE SCALE GENOMIC DNA]</scope>
    <source>
        <strain evidence="3">ATCC 9790 / DSM 20160 / JCM 8729 / LMG 6399 / NBRC 3181 / NCIMB 6459 / NCDO 1258 / NCTC 12367 / WDCM 00089 / R</strain>
    </source>
</reference>
<organism evidence="2 3">
    <name type="scientific">Enterococcus hirae (strain ATCC 9790 / DSM 20160 / JCM 8729 / LMG 6399 / NBRC 3181 / NCIMB 6459 / NCDO 1258 / NCTC 12367 / WDCM 00089 / R)</name>
    <dbReference type="NCBI Taxonomy" id="768486"/>
    <lineage>
        <taxon>Bacteria</taxon>
        <taxon>Bacillati</taxon>
        <taxon>Bacillota</taxon>
        <taxon>Bacilli</taxon>
        <taxon>Lactobacillales</taxon>
        <taxon>Enterococcaceae</taxon>
        <taxon>Enterococcus</taxon>
    </lineage>
</organism>
<feature type="region of interest" description="Disordered" evidence="1">
    <location>
        <begin position="27"/>
        <end position="46"/>
    </location>
</feature>
<dbReference type="HOGENOM" id="CLU_3183415_0_0_9"/>
<proteinExistence type="predicted"/>
<evidence type="ECO:0000256" key="1">
    <source>
        <dbReference type="SAM" id="MobiDB-lite"/>
    </source>
</evidence>
<accession>I6T7R6</accession>
<dbReference type="Proteomes" id="UP000002895">
    <property type="component" value="Chromosome"/>
</dbReference>
<evidence type="ECO:0000313" key="2">
    <source>
        <dbReference type="EMBL" id="AFM70856.1"/>
    </source>
</evidence>
<evidence type="ECO:0000313" key="3">
    <source>
        <dbReference type="Proteomes" id="UP000002895"/>
    </source>
</evidence>
<dbReference type="KEGG" id="ehr:EHR_09765"/>
<protein>
    <submittedName>
        <fullName evidence="2">Uncharacterized protein</fullName>
    </submittedName>
</protein>
<keyword evidence="3" id="KW-1185">Reference proteome</keyword>